<gene>
    <name evidence="2" type="ORF">SAMN06264867_10579</name>
</gene>
<dbReference type="RefSeq" id="WP_281286053.1">
    <property type="nucleotide sequence ID" value="NZ_FXTD01000005.1"/>
</dbReference>
<sequence length="41" mass="4418">MDALTFEQETEHLSPFVVVATIALIAVFVVGLIYQAVGLVI</sequence>
<feature type="transmembrane region" description="Helical" evidence="1">
    <location>
        <begin position="12"/>
        <end position="34"/>
    </location>
</feature>
<dbReference type="EMBL" id="FXTD01000005">
    <property type="protein sequence ID" value="SMO62555.1"/>
    <property type="molecule type" value="Genomic_DNA"/>
</dbReference>
<keyword evidence="1" id="KW-1133">Transmembrane helix</keyword>
<evidence type="ECO:0000313" key="3">
    <source>
        <dbReference type="Proteomes" id="UP000319712"/>
    </source>
</evidence>
<accession>A0A521CT32</accession>
<dbReference type="Proteomes" id="UP000319712">
    <property type="component" value="Unassembled WGS sequence"/>
</dbReference>
<dbReference type="AlphaFoldDB" id="A0A521CT32"/>
<keyword evidence="1" id="KW-0812">Transmembrane</keyword>
<keyword evidence="1" id="KW-0472">Membrane</keyword>
<evidence type="ECO:0000313" key="2">
    <source>
        <dbReference type="EMBL" id="SMO62555.1"/>
    </source>
</evidence>
<evidence type="ECO:0000256" key="1">
    <source>
        <dbReference type="SAM" id="Phobius"/>
    </source>
</evidence>
<name>A0A521CT32_9EURY</name>
<keyword evidence="3" id="KW-1185">Reference proteome</keyword>
<proteinExistence type="predicted"/>
<organism evidence="2 3">
    <name type="scientific">Halorubrum cibi</name>
    <dbReference type="NCBI Taxonomy" id="413815"/>
    <lineage>
        <taxon>Archaea</taxon>
        <taxon>Methanobacteriati</taxon>
        <taxon>Methanobacteriota</taxon>
        <taxon>Stenosarchaea group</taxon>
        <taxon>Halobacteria</taxon>
        <taxon>Halobacteriales</taxon>
        <taxon>Haloferacaceae</taxon>
        <taxon>Halorubrum</taxon>
    </lineage>
</organism>
<protein>
    <submittedName>
        <fullName evidence="2">Uncharacterized protein</fullName>
    </submittedName>
</protein>
<reference evidence="2 3" key="1">
    <citation type="submission" date="2017-05" db="EMBL/GenBank/DDBJ databases">
        <authorList>
            <person name="Varghese N."/>
            <person name="Submissions S."/>
        </authorList>
    </citation>
    <scope>NUCLEOTIDE SEQUENCE [LARGE SCALE GENOMIC DNA]</scope>
    <source>
        <strain evidence="2 3">DSM 19504</strain>
    </source>
</reference>